<dbReference type="EMBL" id="QRDW01000001">
    <property type="protein sequence ID" value="RED53580.1"/>
    <property type="molecule type" value="Genomic_DNA"/>
</dbReference>
<gene>
    <name evidence="6" type="ORF">DFP90_101371</name>
</gene>
<dbReference type="SMART" id="SM00448">
    <property type="entry name" value="REC"/>
    <property type="match status" value="1"/>
</dbReference>
<keyword evidence="7" id="KW-1185">Reference proteome</keyword>
<dbReference type="CDD" id="cd17535">
    <property type="entry name" value="REC_NarL-like"/>
    <property type="match status" value="1"/>
</dbReference>
<keyword evidence="1" id="KW-0597">Phosphoprotein</keyword>
<dbReference type="InterPro" id="IPR001789">
    <property type="entry name" value="Sig_transdc_resp-reg_receiver"/>
</dbReference>
<reference evidence="6 7" key="1">
    <citation type="submission" date="2018-07" db="EMBL/GenBank/DDBJ databases">
        <title>Genomic Encyclopedia of Type Strains, Phase III (KMG-III): the genomes of soil and plant-associated and newly described type strains.</title>
        <authorList>
            <person name="Whitman W."/>
        </authorList>
    </citation>
    <scope>NUCLEOTIDE SEQUENCE [LARGE SCALE GENOMIC DNA]</scope>
    <source>
        <strain evidence="6 7">CECT 8488</strain>
    </source>
</reference>
<evidence type="ECO:0000256" key="2">
    <source>
        <dbReference type="ARBA" id="ARBA00023125"/>
    </source>
</evidence>
<sequence length="202" mass="21704">MTADIVVTDKNPLVLAGLKSLLEAEEGLRVVGTAADGLEFLDVIANVKCDVGVIGWEMPGCDGRAVLDAVAERPDAPRIVIYTGVPGTRVVREAMLYGAAGFCHKGDSNEALLDVVGSVAEGRMSFPFTDLRRLADDPWETLTRREIELLDALKTGRSNKQIAVDIGITENTVKFHLKNLFLKLGVKNRAQAVATALSRGDS</sequence>
<dbReference type="InterPro" id="IPR039420">
    <property type="entry name" value="WalR-like"/>
</dbReference>
<dbReference type="Pfam" id="PF00072">
    <property type="entry name" value="Response_reg"/>
    <property type="match status" value="1"/>
</dbReference>
<dbReference type="GO" id="GO:0003677">
    <property type="term" value="F:DNA binding"/>
    <property type="evidence" value="ECO:0007669"/>
    <property type="project" value="UniProtKB-KW"/>
</dbReference>
<dbReference type="AlphaFoldDB" id="A0A3D9HVX5"/>
<dbReference type="CDD" id="cd06170">
    <property type="entry name" value="LuxR_C_like"/>
    <property type="match status" value="1"/>
</dbReference>
<dbReference type="InterPro" id="IPR000792">
    <property type="entry name" value="Tscrpt_reg_LuxR_C"/>
</dbReference>
<dbReference type="PROSITE" id="PS50043">
    <property type="entry name" value="HTH_LUXR_2"/>
    <property type="match status" value="1"/>
</dbReference>
<dbReference type="PROSITE" id="PS50110">
    <property type="entry name" value="RESPONSE_REGULATORY"/>
    <property type="match status" value="1"/>
</dbReference>
<dbReference type="InterPro" id="IPR058245">
    <property type="entry name" value="NreC/VraR/RcsB-like_REC"/>
</dbReference>
<dbReference type="InterPro" id="IPR011006">
    <property type="entry name" value="CheY-like_superfamily"/>
</dbReference>
<accession>A0A3D9HVX5</accession>
<dbReference type="GO" id="GO:0006355">
    <property type="term" value="P:regulation of DNA-templated transcription"/>
    <property type="evidence" value="ECO:0007669"/>
    <property type="project" value="InterPro"/>
</dbReference>
<dbReference type="OrthoDB" id="9807052at2"/>
<comment type="caution">
    <text evidence="6">The sequence shown here is derived from an EMBL/GenBank/DDBJ whole genome shotgun (WGS) entry which is preliminary data.</text>
</comment>
<organism evidence="6 7">
    <name type="scientific">Aestuariispira insulae</name>
    <dbReference type="NCBI Taxonomy" id="1461337"/>
    <lineage>
        <taxon>Bacteria</taxon>
        <taxon>Pseudomonadati</taxon>
        <taxon>Pseudomonadota</taxon>
        <taxon>Alphaproteobacteria</taxon>
        <taxon>Rhodospirillales</taxon>
        <taxon>Kiloniellaceae</taxon>
        <taxon>Aestuariispira</taxon>
    </lineage>
</organism>
<dbReference type="PROSITE" id="PS00622">
    <property type="entry name" value="HTH_LUXR_1"/>
    <property type="match status" value="1"/>
</dbReference>
<feature type="domain" description="HTH luxR-type" evidence="4">
    <location>
        <begin position="135"/>
        <end position="200"/>
    </location>
</feature>
<dbReference type="GO" id="GO:0000160">
    <property type="term" value="P:phosphorelay signal transduction system"/>
    <property type="evidence" value="ECO:0007669"/>
    <property type="project" value="InterPro"/>
</dbReference>
<dbReference type="Gene3D" id="1.10.10.10">
    <property type="entry name" value="Winged helix-like DNA-binding domain superfamily/Winged helix DNA-binding domain"/>
    <property type="match status" value="1"/>
</dbReference>
<name>A0A3D9HVX5_9PROT</name>
<dbReference type="PANTHER" id="PTHR43214">
    <property type="entry name" value="TWO-COMPONENT RESPONSE REGULATOR"/>
    <property type="match status" value="1"/>
</dbReference>
<dbReference type="InterPro" id="IPR016032">
    <property type="entry name" value="Sig_transdc_resp-reg_C-effctor"/>
</dbReference>
<evidence type="ECO:0000256" key="1">
    <source>
        <dbReference type="ARBA" id="ARBA00022553"/>
    </source>
</evidence>
<evidence type="ECO:0000259" key="4">
    <source>
        <dbReference type="PROSITE" id="PS50043"/>
    </source>
</evidence>
<protein>
    <submittedName>
        <fullName evidence="6">LuxR family two component transcriptional regulator</fullName>
    </submittedName>
</protein>
<keyword evidence="2" id="KW-0238">DNA-binding</keyword>
<dbReference type="SUPFAM" id="SSF46894">
    <property type="entry name" value="C-terminal effector domain of the bipartite response regulators"/>
    <property type="match status" value="1"/>
</dbReference>
<dbReference type="Gene3D" id="3.40.50.2300">
    <property type="match status" value="1"/>
</dbReference>
<evidence type="ECO:0000259" key="5">
    <source>
        <dbReference type="PROSITE" id="PS50110"/>
    </source>
</evidence>
<dbReference type="InterPro" id="IPR036388">
    <property type="entry name" value="WH-like_DNA-bd_sf"/>
</dbReference>
<evidence type="ECO:0000313" key="6">
    <source>
        <dbReference type="EMBL" id="RED53580.1"/>
    </source>
</evidence>
<evidence type="ECO:0000313" key="7">
    <source>
        <dbReference type="Proteomes" id="UP000256845"/>
    </source>
</evidence>
<proteinExistence type="predicted"/>
<dbReference type="SUPFAM" id="SSF52172">
    <property type="entry name" value="CheY-like"/>
    <property type="match status" value="1"/>
</dbReference>
<dbReference type="SMART" id="SM00421">
    <property type="entry name" value="HTH_LUXR"/>
    <property type="match status" value="1"/>
</dbReference>
<dbReference type="RefSeq" id="WP_115934706.1">
    <property type="nucleotide sequence ID" value="NZ_QRDW01000001.1"/>
</dbReference>
<evidence type="ECO:0000256" key="3">
    <source>
        <dbReference type="PROSITE-ProRule" id="PRU00169"/>
    </source>
</evidence>
<comment type="caution">
    <text evidence="3">Lacks conserved residue(s) required for the propagation of feature annotation.</text>
</comment>
<dbReference type="Pfam" id="PF00196">
    <property type="entry name" value="GerE"/>
    <property type="match status" value="1"/>
</dbReference>
<dbReference type="PRINTS" id="PR00038">
    <property type="entry name" value="HTHLUXR"/>
</dbReference>
<feature type="domain" description="Response regulatory" evidence="5">
    <location>
        <begin position="4"/>
        <end position="120"/>
    </location>
</feature>
<dbReference type="Proteomes" id="UP000256845">
    <property type="component" value="Unassembled WGS sequence"/>
</dbReference>